<feature type="transmembrane region" description="Helical" evidence="1">
    <location>
        <begin position="6"/>
        <end position="27"/>
    </location>
</feature>
<protein>
    <submittedName>
        <fullName evidence="3">Pilus assembly protein</fullName>
    </submittedName>
</protein>
<dbReference type="InterPro" id="IPR013974">
    <property type="entry name" value="SAF"/>
</dbReference>
<keyword evidence="1" id="KW-1133">Transmembrane helix</keyword>
<keyword evidence="1" id="KW-0812">Transmembrane</keyword>
<dbReference type="CDD" id="cd11614">
    <property type="entry name" value="SAF_CpaB_FlgA_like"/>
    <property type="match status" value="1"/>
</dbReference>
<accession>A0ABM5NFH3</accession>
<evidence type="ECO:0000259" key="2">
    <source>
        <dbReference type="SMART" id="SM00858"/>
    </source>
</evidence>
<evidence type="ECO:0000256" key="1">
    <source>
        <dbReference type="SAM" id="Phobius"/>
    </source>
</evidence>
<name>A0ABM5NFH3_LIBAS</name>
<reference evidence="3 4" key="1">
    <citation type="journal article" date="2013" name="Genome Announc.">
        <title>Complete Genome Sequence of a Chinese Strain of 'Candidatus Liberibacter asiaticus'.</title>
        <authorList>
            <person name="Lin H."/>
            <person name="Han C.S."/>
            <person name="Liu B."/>
            <person name="Lou B."/>
            <person name="Bai X."/>
            <person name="Deng C."/>
            <person name="Civerolo E.L."/>
            <person name="Gupta G."/>
        </authorList>
    </citation>
    <scope>NUCLEOTIDE SEQUENCE [LARGE SCALE GENOMIC DNA]</scope>
    <source>
        <strain evidence="4">gxpsy</strain>
    </source>
</reference>
<dbReference type="NCBIfam" id="TIGR03177">
    <property type="entry name" value="pilus_cpaB"/>
    <property type="match status" value="1"/>
</dbReference>
<keyword evidence="1" id="KW-0472">Membrane</keyword>
<dbReference type="Pfam" id="PF16976">
    <property type="entry name" value="RcpC"/>
    <property type="match status" value="1"/>
</dbReference>
<evidence type="ECO:0000313" key="3">
    <source>
        <dbReference type="EMBL" id="AGH16837.1"/>
    </source>
</evidence>
<dbReference type="SMART" id="SM00858">
    <property type="entry name" value="SAF"/>
    <property type="match status" value="1"/>
</dbReference>
<organism evidence="3 4">
    <name type="scientific">Candidatus Liberibacter asiaticus str. gxpsy</name>
    <dbReference type="NCBI Taxonomy" id="1174529"/>
    <lineage>
        <taxon>Bacteria</taxon>
        <taxon>Pseudomonadati</taxon>
        <taxon>Pseudomonadota</taxon>
        <taxon>Alphaproteobacteria</taxon>
        <taxon>Hyphomicrobiales</taxon>
        <taxon>Rhizobiaceae</taxon>
        <taxon>Liberibacter</taxon>
    </lineage>
</organism>
<gene>
    <name evidence="3" type="ORF">WSI_02335</name>
</gene>
<dbReference type="Proteomes" id="UP000011820">
    <property type="component" value="Chromosome"/>
</dbReference>
<feature type="domain" description="SAF" evidence="2">
    <location>
        <begin position="46"/>
        <end position="114"/>
    </location>
</feature>
<sequence length="263" mass="28235">MKLTRLMGIVVSGVFALVAGIIAMRLVSPHHVQTEEVITENPAKFINVLISKGDLAVGMVVTPNILEWVAFPEENVFDGFIDDVHQPNAMQELDGVLVRVPILKGDPIRLEKLVDRGNGGLSSLLPKGKRAATMDISISSAVGGMIKPNDHVDVVMVRSLSERKPTVTVVLSNIRVIAIDHNIDSDERVLVGSTATLELTPMQAKALVAAQSVAKLSLVLRSIADLNPSSSEDSDVWDVQEEGKEIQIIKAGVIVNKDGEGIS</sequence>
<dbReference type="InterPro" id="IPR017592">
    <property type="entry name" value="Pilus_assmbl_Flp-typ_CpaB"/>
</dbReference>
<dbReference type="EMBL" id="CP004005">
    <property type="protein sequence ID" value="AGH16837.1"/>
    <property type="molecule type" value="Genomic_DNA"/>
</dbReference>
<keyword evidence="4" id="KW-1185">Reference proteome</keyword>
<dbReference type="GeneID" id="93076841"/>
<dbReference type="InterPro" id="IPR031571">
    <property type="entry name" value="RcpC_dom"/>
</dbReference>
<evidence type="ECO:0000313" key="4">
    <source>
        <dbReference type="Proteomes" id="UP000011820"/>
    </source>
</evidence>
<dbReference type="RefSeq" id="WP_015452434.1">
    <property type="nucleotide sequence ID" value="NC_020549.1"/>
</dbReference>
<proteinExistence type="predicted"/>